<accession>A0AAJ4D3T2</accession>
<dbReference type="AlphaFoldDB" id="A0AAJ4D3T2"/>
<sequence length="93" mass="10600">MELKEAKEIIKAGCAWASWTDEQKEAMKLAIDCIDEQMKSENFKQVPYTIEIDWKGGVVWLNLPLSREKIIVSEKESKSILRAFALLNAKNTG</sequence>
<evidence type="ECO:0000313" key="2">
    <source>
        <dbReference type="Proteomes" id="UP000288675"/>
    </source>
</evidence>
<organism evidence="1 2">
    <name type="scientific">Bacillus glycinifermentans</name>
    <dbReference type="NCBI Taxonomy" id="1664069"/>
    <lineage>
        <taxon>Bacteria</taxon>
        <taxon>Bacillati</taxon>
        <taxon>Bacillota</taxon>
        <taxon>Bacilli</taxon>
        <taxon>Bacillales</taxon>
        <taxon>Bacillaceae</taxon>
        <taxon>Bacillus</taxon>
    </lineage>
</organism>
<gene>
    <name evidence="1" type="ORF">EQZ20_19480</name>
</gene>
<dbReference type="EMBL" id="CP035232">
    <property type="protein sequence ID" value="QAT66840.1"/>
    <property type="molecule type" value="Genomic_DNA"/>
</dbReference>
<dbReference type="Proteomes" id="UP000288675">
    <property type="component" value="Chromosome"/>
</dbReference>
<name>A0AAJ4D3T2_9BACI</name>
<proteinExistence type="predicted"/>
<dbReference type="GeneID" id="82854859"/>
<protein>
    <submittedName>
        <fullName evidence="1">Uncharacterized protein</fullName>
    </submittedName>
</protein>
<reference evidence="1 2" key="1">
    <citation type="submission" date="2019-01" db="EMBL/GenBank/DDBJ databases">
        <title>Genome sequence of Bacillus glycinifermentans SRCM103574.</title>
        <authorList>
            <person name="Kong H.-J."/>
            <person name="Jeong S.-Y."/>
            <person name="Jeong D.-Y."/>
        </authorList>
    </citation>
    <scope>NUCLEOTIDE SEQUENCE [LARGE SCALE GENOMIC DNA]</scope>
    <source>
        <strain evidence="1 2">SRCM103574</strain>
    </source>
</reference>
<evidence type="ECO:0000313" key="1">
    <source>
        <dbReference type="EMBL" id="QAT66840.1"/>
    </source>
</evidence>
<dbReference type="RefSeq" id="WP_128748252.1">
    <property type="nucleotide sequence ID" value="NZ_CP035232.1"/>
</dbReference>